<dbReference type="GO" id="GO:0005524">
    <property type="term" value="F:ATP binding"/>
    <property type="evidence" value="ECO:0007669"/>
    <property type="project" value="UniProtKB-KW"/>
</dbReference>
<dbReference type="OrthoDB" id="291827at2759"/>
<accession>A0A1R2CBD4</accession>
<comment type="catalytic activity">
    <reaction evidence="6">
        <text>L-seryl-[protein] + ATP = O-phospho-L-seryl-[protein] + ADP + H(+)</text>
        <dbReference type="Rhea" id="RHEA:17989"/>
        <dbReference type="Rhea" id="RHEA-COMP:9863"/>
        <dbReference type="Rhea" id="RHEA-COMP:11604"/>
        <dbReference type="ChEBI" id="CHEBI:15378"/>
        <dbReference type="ChEBI" id="CHEBI:29999"/>
        <dbReference type="ChEBI" id="CHEBI:30616"/>
        <dbReference type="ChEBI" id="CHEBI:83421"/>
        <dbReference type="ChEBI" id="CHEBI:456216"/>
        <dbReference type="EC" id="2.7.11.1"/>
    </reaction>
</comment>
<keyword evidence="1" id="KW-0808">Transferase</keyword>
<dbReference type="SUPFAM" id="SSF56112">
    <property type="entry name" value="Protein kinase-like (PK-like)"/>
    <property type="match status" value="2"/>
</dbReference>
<dbReference type="InterPro" id="IPR000719">
    <property type="entry name" value="Prot_kinase_dom"/>
</dbReference>
<dbReference type="InterPro" id="IPR008271">
    <property type="entry name" value="Ser/Thr_kinase_AS"/>
</dbReference>
<dbReference type="PRINTS" id="PR00109">
    <property type="entry name" value="TYRKINASE"/>
</dbReference>
<dbReference type="InterPro" id="IPR011009">
    <property type="entry name" value="Kinase-like_dom_sf"/>
</dbReference>
<evidence type="ECO:0000256" key="6">
    <source>
        <dbReference type="ARBA" id="ARBA00048679"/>
    </source>
</evidence>
<dbReference type="EMBL" id="MPUH01000210">
    <property type="protein sequence ID" value="OMJ86306.1"/>
    <property type="molecule type" value="Genomic_DNA"/>
</dbReference>
<gene>
    <name evidence="8" type="ORF">SteCoe_12219</name>
</gene>
<evidence type="ECO:0000256" key="3">
    <source>
        <dbReference type="ARBA" id="ARBA00022777"/>
    </source>
</evidence>
<dbReference type="Pfam" id="PF07714">
    <property type="entry name" value="PK_Tyr_Ser-Thr"/>
    <property type="match status" value="1"/>
</dbReference>
<organism evidence="8 9">
    <name type="scientific">Stentor coeruleus</name>
    <dbReference type="NCBI Taxonomy" id="5963"/>
    <lineage>
        <taxon>Eukaryota</taxon>
        <taxon>Sar</taxon>
        <taxon>Alveolata</taxon>
        <taxon>Ciliophora</taxon>
        <taxon>Postciliodesmatophora</taxon>
        <taxon>Heterotrichea</taxon>
        <taxon>Heterotrichida</taxon>
        <taxon>Stentoridae</taxon>
        <taxon>Stentor</taxon>
    </lineage>
</organism>
<reference evidence="8 9" key="1">
    <citation type="submission" date="2016-11" db="EMBL/GenBank/DDBJ databases">
        <title>The macronuclear genome of Stentor coeruleus: a giant cell with tiny introns.</title>
        <authorList>
            <person name="Slabodnick M."/>
            <person name="Ruby J.G."/>
            <person name="Reiff S.B."/>
            <person name="Swart E.C."/>
            <person name="Gosai S."/>
            <person name="Prabakaran S."/>
            <person name="Witkowska E."/>
            <person name="Larue G.E."/>
            <person name="Fisher S."/>
            <person name="Freeman R.M."/>
            <person name="Gunawardena J."/>
            <person name="Chu W."/>
            <person name="Stover N.A."/>
            <person name="Gregory B.D."/>
            <person name="Nowacki M."/>
            <person name="Derisi J."/>
            <person name="Roy S.W."/>
            <person name="Marshall W.F."/>
            <person name="Sood P."/>
        </authorList>
    </citation>
    <scope>NUCLEOTIDE SEQUENCE [LARGE SCALE GENOMIC DNA]</scope>
    <source>
        <strain evidence="8">WM001</strain>
    </source>
</reference>
<evidence type="ECO:0000256" key="5">
    <source>
        <dbReference type="ARBA" id="ARBA00047899"/>
    </source>
</evidence>
<dbReference type="FunFam" id="3.30.200.20:FF:000034">
    <property type="entry name" value="Kinase suppressor of Ras 1"/>
    <property type="match status" value="1"/>
</dbReference>
<dbReference type="CDD" id="cd00180">
    <property type="entry name" value="PKc"/>
    <property type="match status" value="1"/>
</dbReference>
<dbReference type="AlphaFoldDB" id="A0A1R2CBD4"/>
<comment type="caution">
    <text evidence="8">The sequence shown here is derived from an EMBL/GenBank/DDBJ whole genome shotgun (WGS) entry which is preliminary data.</text>
</comment>
<feature type="domain" description="Protein kinase" evidence="7">
    <location>
        <begin position="1"/>
        <end position="261"/>
    </location>
</feature>
<dbReference type="PANTHER" id="PTHR44329">
    <property type="entry name" value="SERINE/THREONINE-PROTEIN KINASE TNNI3K-RELATED"/>
    <property type="match status" value="1"/>
</dbReference>
<feature type="domain" description="Protein kinase" evidence="7">
    <location>
        <begin position="539"/>
        <end position="802"/>
    </location>
</feature>
<sequence>MKNSLIGQSLKFSGREVIIDRLIKTTTHAEILLTKCGSIIKYIPLHTTHSRELYQNETTALRVIGSSPNIIELEDFCLIQSNPPIGLLKLEYYEFGSLSDLLKSHIVNEIQALQIMRDLICALSKLEEAGIVHRNITMKNILISKNYEFGLSGFGSSGLIQDLKGVDIKYVVINSEKHTHPATRPVDFGDGLIIEKIDIWGLGCILHMLLYRTLPTNKWPIDDGTIQYQILVRLVNLCLNPDPNQRPTASSMIFQFQHPPDFVLVTTNSQFKCPSSSIKKSLYNCLDDLPVRPDMYFLQSLTSKSWTSPEKVPKILEIIRNWDKKNTIPSIKILLVLHRLVVSGHFSFMSSVSVFENVLKMWTDKIRNPSDVHFNDFYAGLIRQMSRVMLEKIALHMKISVSGNWKQMIPLENIEEVIQYLLKVVKICEGLAMGTHLLVEINNFIKTQLLEELQRAVNVVGMVLGAANKNSDVFSSIVQRMNQLLQTQADTPKAHKYKSQNEENPGEELMPNFPALVAVENKKTEKYLDDRWKIKQEDLNMEKVLAAGSSCTVYKGKYKCTPVAIKVMKGTFMGKSLEKEFEREVTAMVTLRHPNLVLFMGACKTPQMIIISEFCAGGSLFTLLHESKNIQLSWKQRLRILRDVARGMLYLHEASTPILHRDLKSLNVLLVKEVTGPNDGIFIKITDFGISRILDQGIEFTGQMGTCHWMAPEVLSNQPYSLEADIYSYGIVMWEVIAREVPYQNTNPMTIPIRVVKGERPNLGQIPSTCPEALKNLLRACWDAVPTRRPNFHLILDVLENLETL</sequence>
<dbReference type="GO" id="GO:0004674">
    <property type="term" value="F:protein serine/threonine kinase activity"/>
    <property type="evidence" value="ECO:0007669"/>
    <property type="project" value="UniProtKB-EC"/>
</dbReference>
<keyword evidence="2" id="KW-0547">Nucleotide-binding</keyword>
<keyword evidence="3" id="KW-0418">Kinase</keyword>
<dbReference type="InterPro" id="IPR051681">
    <property type="entry name" value="Ser/Thr_Kinases-Pseudokinases"/>
</dbReference>
<dbReference type="Gene3D" id="3.30.200.20">
    <property type="entry name" value="Phosphorylase Kinase, domain 1"/>
    <property type="match status" value="1"/>
</dbReference>
<dbReference type="Proteomes" id="UP000187209">
    <property type="component" value="Unassembled WGS sequence"/>
</dbReference>
<dbReference type="PROSITE" id="PS50011">
    <property type="entry name" value="PROTEIN_KINASE_DOM"/>
    <property type="match status" value="2"/>
</dbReference>
<evidence type="ECO:0000256" key="2">
    <source>
        <dbReference type="ARBA" id="ARBA00022741"/>
    </source>
</evidence>
<dbReference type="InterPro" id="IPR001245">
    <property type="entry name" value="Ser-Thr/Tyr_kinase_cat_dom"/>
</dbReference>
<evidence type="ECO:0000313" key="9">
    <source>
        <dbReference type="Proteomes" id="UP000187209"/>
    </source>
</evidence>
<dbReference type="Gene3D" id="1.10.510.10">
    <property type="entry name" value="Transferase(Phosphotransferase) domain 1"/>
    <property type="match status" value="2"/>
</dbReference>
<dbReference type="CDD" id="cd13999">
    <property type="entry name" value="STKc_MAP3K-like"/>
    <property type="match status" value="1"/>
</dbReference>
<evidence type="ECO:0000259" key="7">
    <source>
        <dbReference type="PROSITE" id="PS50011"/>
    </source>
</evidence>
<name>A0A1R2CBD4_9CILI</name>
<keyword evidence="4" id="KW-0067">ATP-binding</keyword>
<evidence type="ECO:0000313" key="8">
    <source>
        <dbReference type="EMBL" id="OMJ86306.1"/>
    </source>
</evidence>
<evidence type="ECO:0000256" key="4">
    <source>
        <dbReference type="ARBA" id="ARBA00022840"/>
    </source>
</evidence>
<dbReference type="SMART" id="SM00220">
    <property type="entry name" value="S_TKc"/>
    <property type="match status" value="1"/>
</dbReference>
<protein>
    <recommendedName>
        <fullName evidence="7">Protein kinase domain-containing protein</fullName>
    </recommendedName>
</protein>
<evidence type="ECO:0000256" key="1">
    <source>
        <dbReference type="ARBA" id="ARBA00022679"/>
    </source>
</evidence>
<comment type="catalytic activity">
    <reaction evidence="5">
        <text>L-threonyl-[protein] + ATP = O-phospho-L-threonyl-[protein] + ADP + H(+)</text>
        <dbReference type="Rhea" id="RHEA:46608"/>
        <dbReference type="Rhea" id="RHEA-COMP:11060"/>
        <dbReference type="Rhea" id="RHEA-COMP:11605"/>
        <dbReference type="ChEBI" id="CHEBI:15378"/>
        <dbReference type="ChEBI" id="CHEBI:30013"/>
        <dbReference type="ChEBI" id="CHEBI:30616"/>
        <dbReference type="ChEBI" id="CHEBI:61977"/>
        <dbReference type="ChEBI" id="CHEBI:456216"/>
        <dbReference type="EC" id="2.7.11.1"/>
    </reaction>
</comment>
<keyword evidence="9" id="KW-1185">Reference proteome</keyword>
<dbReference type="PROSITE" id="PS00108">
    <property type="entry name" value="PROTEIN_KINASE_ST"/>
    <property type="match status" value="1"/>
</dbReference>
<dbReference type="Pfam" id="PF00069">
    <property type="entry name" value="Pkinase"/>
    <property type="match status" value="1"/>
</dbReference>
<proteinExistence type="predicted"/>